<comment type="subcellular location">
    <subcellularLocation>
        <location evidence="1">Membrane</location>
        <topology evidence="1">Multi-pass membrane protein</topology>
    </subcellularLocation>
</comment>
<feature type="transmembrane region" description="Helical" evidence="5">
    <location>
        <begin position="342"/>
        <end position="363"/>
    </location>
</feature>
<feature type="transmembrane region" description="Helical" evidence="5">
    <location>
        <begin position="120"/>
        <end position="141"/>
    </location>
</feature>
<accession>A0A819Z4Q0</accession>
<dbReference type="InterPro" id="IPR005821">
    <property type="entry name" value="Ion_trans_dom"/>
</dbReference>
<evidence type="ECO:0000256" key="3">
    <source>
        <dbReference type="ARBA" id="ARBA00022989"/>
    </source>
</evidence>
<evidence type="ECO:0000313" key="8">
    <source>
        <dbReference type="EMBL" id="CAF4163244.1"/>
    </source>
</evidence>
<dbReference type="Pfam" id="PF06459">
    <property type="entry name" value="RR_TM4-6"/>
    <property type="match status" value="1"/>
</dbReference>
<evidence type="ECO:0000256" key="1">
    <source>
        <dbReference type="ARBA" id="ARBA00004141"/>
    </source>
</evidence>
<feature type="transmembrane region" description="Helical" evidence="5">
    <location>
        <begin position="401"/>
        <end position="425"/>
    </location>
</feature>
<sequence>KKAFLHLAVNETDDKQKLEKFINFCEDTIFEMQHAIALSGEDDEQASEMTSLSINEPNIMQPTISDPIKSTFTHTWSGIKYLFHLFHPSTIYNACQQFQQMAFREMIKNLIFLFIRSTRLFFTVMFFTFRTLTYCIYTLMAGDELQERKPMERTNLTPPTKRRDYRLSSVNILHNGFNTSEDSTSANTHGIDHNYDTKSNHRTSLINQQGNLVNVDDTRIFDSQQQSLFVNNIDSSKQQNLPSSVITTAHLTPVHYRNQNQYSITASVPHQPHLNTTINLSQNLIEKSKHAFEVNIQAEYHQKGSSSNINSAIVEDEEIIHSETRVRTDYGKKALALVARNYHLLKFIALCLAFVINFLMLFYKAIPTPSTAAGEAIPSDVVEHFDNDDNEIIMIDPSKHYMIYLLKTSAFLHSSIAFLMMISYYKLKVPLVIFKREKEIARKLEFEGAWLIDQPSGDNSWLLSYLSREWHKLVISSKSFPNYYWDKFVKKKVRNKYSDQFDYNELNRFLGMEKTDTPGKFEIVKTIETGLWGKIKSIDMRYQIWKWGIIFTDNLLLTIMLMAVVVYLYTVIAFNFFRKFYTKEEDEQREENCKDMFTCFKFHLYSGIRAGGGIGDELESPNGDPLELYRIIFDITFFFFIIVILLAI</sequence>
<feature type="domain" description="Ryanodine Receptor TM 4-6" evidence="7">
    <location>
        <begin position="298"/>
        <end position="433"/>
    </location>
</feature>
<feature type="domain" description="Ion transport" evidence="6">
    <location>
        <begin position="554"/>
        <end position="647"/>
    </location>
</feature>
<protein>
    <submittedName>
        <fullName evidence="8">Uncharacterized protein</fullName>
    </submittedName>
</protein>
<dbReference type="PANTHER" id="PTHR46399:SF8">
    <property type="entry name" value="B30.2_SPRY DOMAIN-CONTAINING PROTEIN"/>
    <property type="match status" value="1"/>
</dbReference>
<dbReference type="GO" id="GO:0006874">
    <property type="term" value="P:intracellular calcium ion homeostasis"/>
    <property type="evidence" value="ECO:0007669"/>
    <property type="project" value="InterPro"/>
</dbReference>
<comment type="caution">
    <text evidence="8">The sequence shown here is derived from an EMBL/GenBank/DDBJ whole genome shotgun (WGS) entry which is preliminary data.</text>
</comment>
<dbReference type="Pfam" id="PF00520">
    <property type="entry name" value="Ion_trans"/>
    <property type="match status" value="1"/>
</dbReference>
<feature type="non-terminal residue" evidence="8">
    <location>
        <position position="1"/>
    </location>
</feature>
<dbReference type="AlphaFoldDB" id="A0A819Z4Q0"/>
<dbReference type="GO" id="GO:0034704">
    <property type="term" value="C:calcium channel complex"/>
    <property type="evidence" value="ECO:0007669"/>
    <property type="project" value="TreeGrafter"/>
</dbReference>
<gene>
    <name evidence="8" type="ORF">OKA104_LOCUS38921</name>
</gene>
<proteinExistence type="predicted"/>
<dbReference type="Proteomes" id="UP000663881">
    <property type="component" value="Unassembled WGS sequence"/>
</dbReference>
<dbReference type="GO" id="GO:0006941">
    <property type="term" value="P:striated muscle contraction"/>
    <property type="evidence" value="ECO:0007669"/>
    <property type="project" value="TreeGrafter"/>
</dbReference>
<evidence type="ECO:0000313" key="9">
    <source>
        <dbReference type="Proteomes" id="UP000663881"/>
    </source>
</evidence>
<keyword evidence="2 5" id="KW-0812">Transmembrane</keyword>
<dbReference type="GO" id="GO:0014808">
    <property type="term" value="P:release of sequestered calcium ion into cytosol by sarcoplasmic reticulum"/>
    <property type="evidence" value="ECO:0007669"/>
    <property type="project" value="TreeGrafter"/>
</dbReference>
<dbReference type="GO" id="GO:0005219">
    <property type="term" value="F:ryanodine-sensitive calcium-release channel activity"/>
    <property type="evidence" value="ECO:0007669"/>
    <property type="project" value="InterPro"/>
</dbReference>
<dbReference type="InterPro" id="IPR009460">
    <property type="entry name" value="Ryanrecept_TM4-6"/>
</dbReference>
<evidence type="ECO:0000256" key="5">
    <source>
        <dbReference type="SAM" id="Phobius"/>
    </source>
</evidence>
<dbReference type="GO" id="GO:0005790">
    <property type="term" value="C:smooth endoplasmic reticulum"/>
    <property type="evidence" value="ECO:0007669"/>
    <property type="project" value="TreeGrafter"/>
</dbReference>
<feature type="transmembrane region" description="Helical" evidence="5">
    <location>
        <begin position="628"/>
        <end position="647"/>
    </location>
</feature>
<evidence type="ECO:0000259" key="7">
    <source>
        <dbReference type="Pfam" id="PF06459"/>
    </source>
</evidence>
<dbReference type="PANTHER" id="PTHR46399">
    <property type="entry name" value="B30.2/SPRY DOMAIN-CONTAINING PROTEIN"/>
    <property type="match status" value="1"/>
</dbReference>
<keyword evidence="4 5" id="KW-0472">Membrane</keyword>
<dbReference type="EMBL" id="CAJOAY010007314">
    <property type="protein sequence ID" value="CAF4163244.1"/>
    <property type="molecule type" value="Genomic_DNA"/>
</dbReference>
<keyword evidence="3 5" id="KW-1133">Transmembrane helix</keyword>
<dbReference type="GO" id="GO:0042383">
    <property type="term" value="C:sarcolemma"/>
    <property type="evidence" value="ECO:0007669"/>
    <property type="project" value="TreeGrafter"/>
</dbReference>
<dbReference type="GO" id="GO:0030018">
    <property type="term" value="C:Z disc"/>
    <property type="evidence" value="ECO:0007669"/>
    <property type="project" value="TreeGrafter"/>
</dbReference>
<evidence type="ECO:0000256" key="2">
    <source>
        <dbReference type="ARBA" id="ARBA00022692"/>
    </source>
</evidence>
<name>A0A819Z4Q0_9BILA</name>
<organism evidence="8 9">
    <name type="scientific">Adineta steineri</name>
    <dbReference type="NCBI Taxonomy" id="433720"/>
    <lineage>
        <taxon>Eukaryota</taxon>
        <taxon>Metazoa</taxon>
        <taxon>Spiralia</taxon>
        <taxon>Gnathifera</taxon>
        <taxon>Rotifera</taxon>
        <taxon>Eurotatoria</taxon>
        <taxon>Bdelloidea</taxon>
        <taxon>Adinetida</taxon>
        <taxon>Adinetidae</taxon>
        <taxon>Adineta</taxon>
    </lineage>
</organism>
<dbReference type="InterPro" id="IPR015925">
    <property type="entry name" value="Ryanodine_IP3_receptor"/>
</dbReference>
<feature type="non-terminal residue" evidence="8">
    <location>
        <position position="648"/>
    </location>
</feature>
<evidence type="ECO:0000259" key="6">
    <source>
        <dbReference type="Pfam" id="PF00520"/>
    </source>
</evidence>
<dbReference type="GO" id="GO:0033017">
    <property type="term" value="C:sarcoplasmic reticulum membrane"/>
    <property type="evidence" value="ECO:0007669"/>
    <property type="project" value="TreeGrafter"/>
</dbReference>
<reference evidence="8" key="1">
    <citation type="submission" date="2021-02" db="EMBL/GenBank/DDBJ databases">
        <authorList>
            <person name="Nowell W R."/>
        </authorList>
    </citation>
    <scope>NUCLEOTIDE SEQUENCE</scope>
</reference>
<feature type="transmembrane region" description="Helical" evidence="5">
    <location>
        <begin position="555"/>
        <end position="577"/>
    </location>
</feature>
<evidence type="ECO:0000256" key="4">
    <source>
        <dbReference type="ARBA" id="ARBA00023136"/>
    </source>
</evidence>